<dbReference type="PANTHER" id="PTHR12479">
    <property type="entry name" value="LYSOSOMAL-ASSOCIATED TRANSMEMBRANE PROTEIN"/>
    <property type="match status" value="1"/>
</dbReference>
<dbReference type="Proteomes" id="UP001303046">
    <property type="component" value="Unassembled WGS sequence"/>
</dbReference>
<dbReference type="InterPro" id="IPR051115">
    <property type="entry name" value="LAPTM_transporter"/>
</dbReference>
<keyword evidence="7" id="KW-1185">Reference proteome</keyword>
<feature type="transmembrane region" description="Helical" evidence="5">
    <location>
        <begin position="78"/>
        <end position="107"/>
    </location>
</feature>
<feature type="transmembrane region" description="Helical" evidence="5">
    <location>
        <begin position="53"/>
        <end position="71"/>
    </location>
</feature>
<feature type="transmembrane region" description="Helical" evidence="5">
    <location>
        <begin position="127"/>
        <end position="149"/>
    </location>
</feature>
<evidence type="ECO:0000256" key="3">
    <source>
        <dbReference type="ARBA" id="ARBA00022989"/>
    </source>
</evidence>
<organism evidence="6 7">
    <name type="scientific">Necator americanus</name>
    <name type="common">Human hookworm</name>
    <dbReference type="NCBI Taxonomy" id="51031"/>
    <lineage>
        <taxon>Eukaryota</taxon>
        <taxon>Metazoa</taxon>
        <taxon>Ecdysozoa</taxon>
        <taxon>Nematoda</taxon>
        <taxon>Chromadorea</taxon>
        <taxon>Rhabditida</taxon>
        <taxon>Rhabditina</taxon>
        <taxon>Rhabditomorpha</taxon>
        <taxon>Strongyloidea</taxon>
        <taxon>Ancylostomatidae</taxon>
        <taxon>Bunostominae</taxon>
        <taxon>Necator</taxon>
    </lineage>
</organism>
<comment type="caution">
    <text evidence="6">The sequence shown here is derived from an EMBL/GenBank/DDBJ whole genome shotgun (WGS) entry which is preliminary data.</text>
</comment>
<accession>A0ABR1DCZ0</accession>
<protein>
    <submittedName>
        <fullName evidence="6">Uncharacterized protein</fullName>
    </submittedName>
</protein>
<gene>
    <name evidence="6" type="primary">Necator_chrIV.g14443</name>
    <name evidence="6" type="ORF">RB195_001149</name>
</gene>
<evidence type="ECO:0000256" key="5">
    <source>
        <dbReference type="SAM" id="Phobius"/>
    </source>
</evidence>
<evidence type="ECO:0000256" key="4">
    <source>
        <dbReference type="ARBA" id="ARBA00023136"/>
    </source>
</evidence>
<keyword evidence="4 5" id="KW-0472">Membrane</keyword>
<dbReference type="PANTHER" id="PTHR12479:SF20">
    <property type="entry name" value="PROTEIN CBG06040"/>
    <property type="match status" value="1"/>
</dbReference>
<feature type="transmembrane region" description="Helical" evidence="5">
    <location>
        <begin position="20"/>
        <end position="47"/>
    </location>
</feature>
<keyword evidence="2 5" id="KW-0812">Transmembrane</keyword>
<reference evidence="6 7" key="1">
    <citation type="submission" date="2023-08" db="EMBL/GenBank/DDBJ databases">
        <title>A Necator americanus chromosomal reference genome.</title>
        <authorList>
            <person name="Ilik V."/>
            <person name="Petrzelkova K.J."/>
            <person name="Pardy F."/>
            <person name="Fuh T."/>
            <person name="Niatou-Singa F.S."/>
            <person name="Gouil Q."/>
            <person name="Baker L."/>
            <person name="Ritchie M.E."/>
            <person name="Jex A.R."/>
            <person name="Gazzola D."/>
            <person name="Li H."/>
            <person name="Toshio Fujiwara R."/>
            <person name="Zhan B."/>
            <person name="Aroian R.V."/>
            <person name="Pafco B."/>
            <person name="Schwarz E.M."/>
        </authorList>
    </citation>
    <scope>NUCLEOTIDE SEQUENCE [LARGE SCALE GENOMIC DNA]</scope>
    <source>
        <strain evidence="6 7">Aroian</strain>
        <tissue evidence="6">Whole animal</tissue>
    </source>
</reference>
<evidence type="ECO:0000313" key="6">
    <source>
        <dbReference type="EMBL" id="KAK6748352.1"/>
    </source>
</evidence>
<evidence type="ECO:0000313" key="7">
    <source>
        <dbReference type="Proteomes" id="UP001303046"/>
    </source>
</evidence>
<comment type="subcellular location">
    <subcellularLocation>
        <location evidence="1">Endomembrane system</location>
        <topology evidence="1">Multi-pass membrane protein</topology>
    </subcellularLocation>
</comment>
<sequence>MALSMSSADSHTDLSKFRCLCGLCHVVTGTQACLVWYVASSVFSLIFGMRSTLTWLIVPICVVILGVYALISKRHKYLYPFLIITIVQQLVCMLMATIILLFSLVSFETMRQIIGHSLDFDAPPSRSVALAVIGGTVAICLLLSFVHIWQAVIIYRCLEYYEEVYGQVDELWSQGDTTTILESRIDINDRCHGGRPFEVQVH</sequence>
<proteinExistence type="predicted"/>
<dbReference type="EMBL" id="JAVFWL010000004">
    <property type="protein sequence ID" value="KAK6748352.1"/>
    <property type="molecule type" value="Genomic_DNA"/>
</dbReference>
<evidence type="ECO:0000256" key="2">
    <source>
        <dbReference type="ARBA" id="ARBA00022692"/>
    </source>
</evidence>
<keyword evidence="3 5" id="KW-1133">Transmembrane helix</keyword>
<name>A0ABR1DCZ0_NECAM</name>
<evidence type="ECO:0000256" key="1">
    <source>
        <dbReference type="ARBA" id="ARBA00004127"/>
    </source>
</evidence>